<dbReference type="PRINTS" id="PR00812">
    <property type="entry name" value="BCTERIALGSPF"/>
</dbReference>
<evidence type="ECO:0000313" key="13">
    <source>
        <dbReference type="Proteomes" id="UP000280228"/>
    </source>
</evidence>
<evidence type="ECO:0000256" key="1">
    <source>
        <dbReference type="ARBA" id="ARBA00004429"/>
    </source>
</evidence>
<dbReference type="PANTHER" id="PTHR30012:SF7">
    <property type="entry name" value="PROTEIN TRANSPORT PROTEIN HOFC HOMOLOG"/>
    <property type="match status" value="1"/>
</dbReference>
<proteinExistence type="inferred from homology"/>
<dbReference type="Proteomes" id="UP000280228">
    <property type="component" value="Chromosome"/>
</dbReference>
<dbReference type="EMBL" id="CP034662">
    <property type="protein sequence ID" value="AZQ93044.1"/>
    <property type="molecule type" value="Genomic_DNA"/>
</dbReference>
<dbReference type="Gene3D" id="1.20.81.30">
    <property type="entry name" value="Type II secretion system (T2SS), domain F"/>
    <property type="match status" value="2"/>
</dbReference>
<feature type="domain" description="Type II secretion system protein GspF" evidence="11">
    <location>
        <begin position="87"/>
        <end position="208"/>
    </location>
</feature>
<evidence type="ECO:0000256" key="5">
    <source>
        <dbReference type="ARBA" id="ARBA00022519"/>
    </source>
</evidence>
<evidence type="ECO:0000313" key="12">
    <source>
        <dbReference type="EMBL" id="AZQ93044.1"/>
    </source>
</evidence>
<keyword evidence="7 10" id="KW-1133">Transmembrane helix</keyword>
<feature type="transmembrane region" description="Helical" evidence="10">
    <location>
        <begin position="239"/>
        <end position="257"/>
    </location>
</feature>
<dbReference type="GO" id="GO:0015628">
    <property type="term" value="P:protein secretion by the type II secretion system"/>
    <property type="evidence" value="ECO:0007669"/>
    <property type="project" value="TreeGrafter"/>
</dbReference>
<dbReference type="InterPro" id="IPR003004">
    <property type="entry name" value="GspF/PilC"/>
</dbReference>
<keyword evidence="8 10" id="KW-0472">Membrane</keyword>
<evidence type="ECO:0000256" key="4">
    <source>
        <dbReference type="ARBA" id="ARBA00022475"/>
    </source>
</evidence>
<evidence type="ECO:0000259" key="11">
    <source>
        <dbReference type="Pfam" id="PF00482"/>
    </source>
</evidence>
<dbReference type="PANTHER" id="PTHR30012">
    <property type="entry name" value="GENERAL SECRETION PATHWAY PROTEIN"/>
    <property type="match status" value="1"/>
</dbReference>
<feature type="transmembrane region" description="Helical" evidence="10">
    <location>
        <begin position="384"/>
        <end position="410"/>
    </location>
</feature>
<accession>A0A3S9QEC7</accession>
<dbReference type="FunFam" id="1.20.81.30:FF:000001">
    <property type="entry name" value="Type II secretion system protein F"/>
    <property type="match status" value="2"/>
</dbReference>
<keyword evidence="6 9" id="KW-0812">Transmembrane</keyword>
<protein>
    <submittedName>
        <fullName evidence="12">Type II secretion system (T2SS), F family protein</fullName>
    </submittedName>
</protein>
<keyword evidence="4" id="KW-1003">Cell membrane</keyword>
<dbReference type="InterPro" id="IPR018076">
    <property type="entry name" value="T2SS_GspF_dom"/>
</dbReference>
<evidence type="ECO:0000256" key="8">
    <source>
        <dbReference type="ARBA" id="ARBA00023136"/>
    </source>
</evidence>
<dbReference type="Pfam" id="PF00482">
    <property type="entry name" value="T2SSF"/>
    <property type="match status" value="2"/>
</dbReference>
<comment type="subcellular location">
    <subcellularLocation>
        <location evidence="1 9">Cell inner membrane</location>
        <topology evidence="1 9">Multi-pass membrane protein</topology>
    </subcellularLocation>
</comment>
<dbReference type="InterPro" id="IPR001992">
    <property type="entry name" value="T2SS_GspF/T4SS_PilC_CS"/>
</dbReference>
<comment type="similarity">
    <text evidence="2 9">Belongs to the GSP F family.</text>
</comment>
<reference evidence="12 13" key="1">
    <citation type="submission" date="2018-12" db="EMBL/GenBank/DDBJ databases">
        <title>Persistence of Moraxella catarrhalis in Chronic Obstructive Pulmonary Disease and Regulation of the Hag/MID Adhesin.</title>
        <authorList>
            <person name="Murphy T."/>
            <person name="Zhao X."/>
            <person name="Vyas G."/>
            <person name="Aluvathingal J."/>
            <person name="Nadendla S."/>
            <person name="Tallon L."/>
            <person name="Tettelin H."/>
        </authorList>
    </citation>
    <scope>NUCLEOTIDE SEQUENCE [LARGE SCALE GENOMIC DNA]</scope>
    <source>
        <strain evidence="12 13">46P58B1</strain>
    </source>
</reference>
<evidence type="ECO:0000256" key="7">
    <source>
        <dbReference type="ARBA" id="ARBA00022989"/>
    </source>
</evidence>
<evidence type="ECO:0000256" key="10">
    <source>
        <dbReference type="SAM" id="Phobius"/>
    </source>
</evidence>
<organism evidence="12 13">
    <name type="scientific">Moraxella catarrhalis</name>
    <name type="common">Branhamella catarrhalis</name>
    <dbReference type="NCBI Taxonomy" id="480"/>
    <lineage>
        <taxon>Bacteria</taxon>
        <taxon>Pseudomonadati</taxon>
        <taxon>Pseudomonadota</taxon>
        <taxon>Gammaproteobacteria</taxon>
        <taxon>Moraxellales</taxon>
        <taxon>Moraxellaceae</taxon>
        <taxon>Moraxella</taxon>
    </lineage>
</organism>
<evidence type="ECO:0000256" key="9">
    <source>
        <dbReference type="RuleBase" id="RU003923"/>
    </source>
</evidence>
<evidence type="ECO:0000256" key="2">
    <source>
        <dbReference type="ARBA" id="ARBA00005745"/>
    </source>
</evidence>
<dbReference type="AlphaFoldDB" id="A0A3S9QEC7"/>
<name>A0A3S9QEC7_MORCA</name>
<feature type="transmembrane region" description="Helical" evidence="10">
    <location>
        <begin position="187"/>
        <end position="207"/>
    </location>
</feature>
<keyword evidence="5" id="KW-0997">Cell inner membrane</keyword>
<dbReference type="GO" id="GO:0005886">
    <property type="term" value="C:plasma membrane"/>
    <property type="evidence" value="ECO:0007669"/>
    <property type="project" value="UniProtKB-SubCell"/>
</dbReference>
<keyword evidence="3 9" id="KW-0813">Transport</keyword>
<sequence length="419" mass="45693">MKKLNKPLANQGMTNKTLSKSPKMLMFDYHAKSYDGKTVSGQISANNMSLAKARLRKQGFYHIHLTAKQARWHFERPIANKQILLSLRTLATLLTSGVVLTDALDIAAKTTTNGRLSNKLIQIKQCIEQGENFTQAIASHPEFGSLALALIDAGEKSGTLDIMLERAAEHAEQQALRQSQLNQALRYPAAIALTSLIVSTVMLLKVVPSFVASFGNMGNELPTITLWVLSLSQWLSANFWQLLLVAITSIGLFIYFYKTNTRLRLWCANTAFGLPIFGKLIQAVGSARFAQTLSTTFSSGVPLAQSIVLAGRACHHVLFFDASEQIAKAVKTGTPLGQAMADTKLFSPMSVQMVTVGEASGRLSEMLDQIAKHHDKEVKDKIDALIGMIEPAIIIVMGVLIGGLVLAMYLPIFNMSMGA</sequence>
<evidence type="ECO:0000256" key="6">
    <source>
        <dbReference type="ARBA" id="ARBA00022692"/>
    </source>
</evidence>
<evidence type="ECO:0000256" key="3">
    <source>
        <dbReference type="ARBA" id="ARBA00022448"/>
    </source>
</evidence>
<dbReference type="RefSeq" id="WP_049149470.1">
    <property type="nucleotide sequence ID" value="NZ_CP034662.1"/>
</dbReference>
<feature type="domain" description="Type II secretion system protein GspF" evidence="11">
    <location>
        <begin position="289"/>
        <end position="411"/>
    </location>
</feature>
<dbReference type="InterPro" id="IPR042094">
    <property type="entry name" value="T2SS_GspF_sf"/>
</dbReference>
<dbReference type="PROSITE" id="PS00874">
    <property type="entry name" value="T2SP_F"/>
    <property type="match status" value="1"/>
</dbReference>
<gene>
    <name evidence="12" type="ORF">EJK53_0118</name>
</gene>